<dbReference type="InterPro" id="IPR036397">
    <property type="entry name" value="RNaseH_sf"/>
</dbReference>
<dbReference type="Proteomes" id="UP001418222">
    <property type="component" value="Unassembled WGS sequence"/>
</dbReference>
<comment type="caution">
    <text evidence="2">The sequence shown here is derived from an EMBL/GenBank/DDBJ whole genome shotgun (WGS) entry which is preliminary data.</text>
</comment>
<dbReference type="Gene3D" id="3.30.420.10">
    <property type="entry name" value="Ribonuclease H-like superfamily/Ribonuclease H"/>
    <property type="match status" value="1"/>
</dbReference>
<feature type="domain" description="RNase H type-1" evidence="1">
    <location>
        <begin position="160"/>
        <end position="236"/>
    </location>
</feature>
<evidence type="ECO:0000313" key="2">
    <source>
        <dbReference type="EMBL" id="KAK8918331.1"/>
    </source>
</evidence>
<dbReference type="PANTHER" id="PTHR47723">
    <property type="entry name" value="OS05G0353850 PROTEIN"/>
    <property type="match status" value="1"/>
</dbReference>
<gene>
    <name evidence="2" type="ORF">KSP39_PZI020989</name>
</gene>
<dbReference type="InterPro" id="IPR002156">
    <property type="entry name" value="RNaseH_domain"/>
</dbReference>
<dbReference type="InterPro" id="IPR053151">
    <property type="entry name" value="RNase_H-like"/>
</dbReference>
<dbReference type="AlphaFoldDB" id="A0AAP0FVI2"/>
<dbReference type="GO" id="GO:0003676">
    <property type="term" value="F:nucleic acid binding"/>
    <property type="evidence" value="ECO:0007669"/>
    <property type="project" value="InterPro"/>
</dbReference>
<evidence type="ECO:0000313" key="3">
    <source>
        <dbReference type="Proteomes" id="UP001418222"/>
    </source>
</evidence>
<protein>
    <recommendedName>
        <fullName evidence="1">RNase H type-1 domain-containing protein</fullName>
    </recommendedName>
</protein>
<evidence type="ECO:0000259" key="1">
    <source>
        <dbReference type="Pfam" id="PF13456"/>
    </source>
</evidence>
<accession>A0AAP0FVI2</accession>
<dbReference type="PANTHER" id="PTHR47723:SF19">
    <property type="entry name" value="POLYNUCLEOTIDYL TRANSFERASE, RIBONUCLEASE H-LIKE SUPERFAMILY PROTEIN"/>
    <property type="match status" value="1"/>
</dbReference>
<dbReference type="GO" id="GO:0004523">
    <property type="term" value="F:RNA-DNA hybrid ribonuclease activity"/>
    <property type="evidence" value="ECO:0007669"/>
    <property type="project" value="InterPro"/>
</dbReference>
<dbReference type="SUPFAM" id="SSF53098">
    <property type="entry name" value="Ribonuclease H-like"/>
    <property type="match status" value="1"/>
</dbReference>
<dbReference type="Pfam" id="PF13456">
    <property type="entry name" value="RVT_3"/>
    <property type="match status" value="1"/>
</dbReference>
<dbReference type="InterPro" id="IPR012337">
    <property type="entry name" value="RNaseH-like_sf"/>
</dbReference>
<reference evidence="2 3" key="1">
    <citation type="journal article" date="2022" name="Nat. Plants">
        <title>Genomes of leafy and leafless Platanthera orchids illuminate the evolution of mycoheterotrophy.</title>
        <authorList>
            <person name="Li M.H."/>
            <person name="Liu K.W."/>
            <person name="Li Z."/>
            <person name="Lu H.C."/>
            <person name="Ye Q.L."/>
            <person name="Zhang D."/>
            <person name="Wang J.Y."/>
            <person name="Li Y.F."/>
            <person name="Zhong Z.M."/>
            <person name="Liu X."/>
            <person name="Yu X."/>
            <person name="Liu D.K."/>
            <person name="Tu X.D."/>
            <person name="Liu B."/>
            <person name="Hao Y."/>
            <person name="Liao X.Y."/>
            <person name="Jiang Y.T."/>
            <person name="Sun W.H."/>
            <person name="Chen J."/>
            <person name="Chen Y.Q."/>
            <person name="Ai Y."/>
            <person name="Zhai J.W."/>
            <person name="Wu S.S."/>
            <person name="Zhou Z."/>
            <person name="Hsiao Y.Y."/>
            <person name="Wu W.L."/>
            <person name="Chen Y.Y."/>
            <person name="Lin Y.F."/>
            <person name="Hsu J.L."/>
            <person name="Li C.Y."/>
            <person name="Wang Z.W."/>
            <person name="Zhao X."/>
            <person name="Zhong W.Y."/>
            <person name="Ma X.K."/>
            <person name="Ma L."/>
            <person name="Huang J."/>
            <person name="Chen G.Z."/>
            <person name="Huang M.Z."/>
            <person name="Huang L."/>
            <person name="Peng D.H."/>
            <person name="Luo Y.B."/>
            <person name="Zou S.Q."/>
            <person name="Chen S.P."/>
            <person name="Lan S."/>
            <person name="Tsai W.C."/>
            <person name="Van de Peer Y."/>
            <person name="Liu Z.J."/>
        </authorList>
    </citation>
    <scope>NUCLEOTIDE SEQUENCE [LARGE SCALE GENOMIC DNA]</scope>
    <source>
        <strain evidence="2">Lor287</strain>
    </source>
</reference>
<sequence length="244" mass="27120">MFWWRFAQDALPTHGWYLRRDLSNASLWPWGCPAAEDQDHLLNGCSSLRVIASTLQQWGIDLPTIPSWSVFSVLVTGAHKMELGPILLLCYAIFHIWWARNAKIHGQDFCTPTILAASIMENINCSYEFPFWSYWSTNQSGQLTPSIFWCPPLPKWIKINVDGAVLPNNGASIGILVRNHKGSVLLAAGSGLQHWDPGRVELEALLSLKRLVTSSMLAAKGVVIEGDCKNVINLLSVIEKLGLA</sequence>
<keyword evidence="3" id="KW-1185">Reference proteome</keyword>
<dbReference type="EMBL" id="JBBWWQ010000019">
    <property type="protein sequence ID" value="KAK8918331.1"/>
    <property type="molecule type" value="Genomic_DNA"/>
</dbReference>
<name>A0AAP0FVI2_9ASPA</name>
<dbReference type="CDD" id="cd06222">
    <property type="entry name" value="RNase_H_like"/>
    <property type="match status" value="1"/>
</dbReference>
<proteinExistence type="predicted"/>
<dbReference type="InterPro" id="IPR044730">
    <property type="entry name" value="RNase_H-like_dom_plant"/>
</dbReference>
<organism evidence="2 3">
    <name type="scientific">Platanthera zijinensis</name>
    <dbReference type="NCBI Taxonomy" id="2320716"/>
    <lineage>
        <taxon>Eukaryota</taxon>
        <taxon>Viridiplantae</taxon>
        <taxon>Streptophyta</taxon>
        <taxon>Embryophyta</taxon>
        <taxon>Tracheophyta</taxon>
        <taxon>Spermatophyta</taxon>
        <taxon>Magnoliopsida</taxon>
        <taxon>Liliopsida</taxon>
        <taxon>Asparagales</taxon>
        <taxon>Orchidaceae</taxon>
        <taxon>Orchidoideae</taxon>
        <taxon>Orchideae</taxon>
        <taxon>Orchidinae</taxon>
        <taxon>Platanthera</taxon>
    </lineage>
</organism>